<evidence type="ECO:0000256" key="3">
    <source>
        <dbReference type="ARBA" id="ARBA00023002"/>
    </source>
</evidence>
<evidence type="ECO:0000256" key="4">
    <source>
        <dbReference type="ARBA" id="ARBA00033119"/>
    </source>
</evidence>
<dbReference type="AlphaFoldDB" id="A0A9N9R453"/>
<evidence type="ECO:0000259" key="8">
    <source>
        <dbReference type="Pfam" id="PF16884"/>
    </source>
</evidence>
<dbReference type="EMBL" id="OU893333">
    <property type="protein sequence ID" value="CAG9789180.1"/>
    <property type="molecule type" value="Genomic_DNA"/>
</dbReference>
<evidence type="ECO:0000313" key="9">
    <source>
        <dbReference type="EMBL" id="CAG9789180.1"/>
    </source>
</evidence>
<reference evidence="9" key="2">
    <citation type="submission" date="2022-10" db="EMBL/GenBank/DDBJ databases">
        <authorList>
            <consortium name="ENA_rothamsted_submissions"/>
            <consortium name="culmorum"/>
            <person name="King R."/>
        </authorList>
    </citation>
    <scope>NUCLEOTIDE SEQUENCE</scope>
</reference>
<dbReference type="GO" id="GO:0047522">
    <property type="term" value="F:15-oxoprostaglandin 13-reductase [NAD(P)+] activity"/>
    <property type="evidence" value="ECO:0007669"/>
    <property type="project" value="UniProtKB-EC"/>
</dbReference>
<comment type="catalytic activity">
    <reaction evidence="5">
        <text>13,14-dihydro-15-oxo-prostaglandin F1alpha + NADP(+) = 15-oxoprostaglandin F1alpha + NADPH + H(+)</text>
        <dbReference type="Rhea" id="RHEA:50592"/>
        <dbReference type="ChEBI" id="CHEBI:15378"/>
        <dbReference type="ChEBI" id="CHEBI:57783"/>
        <dbReference type="ChEBI" id="CHEBI:58349"/>
        <dbReference type="ChEBI" id="CHEBI:79072"/>
        <dbReference type="ChEBI" id="CHEBI:133411"/>
    </reaction>
    <physiologicalReaction direction="right-to-left" evidence="5">
        <dbReference type="Rhea" id="RHEA:50594"/>
    </physiologicalReaction>
</comment>
<feature type="domain" description="Oxidoreductase N-terminal" evidence="8">
    <location>
        <begin position="5"/>
        <end position="102"/>
    </location>
</feature>
<dbReference type="Proteomes" id="UP001153714">
    <property type="component" value="Chromosome 2"/>
</dbReference>
<evidence type="ECO:0000256" key="7">
    <source>
        <dbReference type="ARBA" id="ARBA00049070"/>
    </source>
</evidence>
<dbReference type="GO" id="GO:0006693">
    <property type="term" value="P:prostaglandin metabolic process"/>
    <property type="evidence" value="ECO:0007669"/>
    <property type="project" value="TreeGrafter"/>
</dbReference>
<protein>
    <recommendedName>
        <fullName evidence="4">15-oxoprostaglandin 13-reductase</fullName>
        <ecNumber evidence="2">1.3.1.48</ecNumber>
    </recommendedName>
    <alternativeName>
        <fullName evidence="4">15-oxoprostaglandin 13-reductase</fullName>
    </alternativeName>
</protein>
<dbReference type="InterPro" id="IPR011032">
    <property type="entry name" value="GroES-like_sf"/>
</dbReference>
<sequence>MRKLRKFVVKNAFKGFLPKSTDFEIVKEYIIPIKTGEFLVKAAYISVDPYMRSFANDLEVPYDQFGFQVGKIIESKNSDFPVDTHVVSHSGWRDYVVLDGSEDEMFAMRPYKPEIGNLPLSLSVGVLGMPGITAYLGLLEICKPKHGEINV</sequence>
<reference evidence="9" key="1">
    <citation type="submission" date="2021-12" db="EMBL/GenBank/DDBJ databases">
        <authorList>
            <person name="King R."/>
        </authorList>
    </citation>
    <scope>NUCLEOTIDE SEQUENCE</scope>
</reference>
<keyword evidence="10" id="KW-1185">Reference proteome</keyword>
<dbReference type="InterPro" id="IPR041694">
    <property type="entry name" value="ADH_N_2"/>
</dbReference>
<evidence type="ECO:0000256" key="1">
    <source>
        <dbReference type="ARBA" id="ARBA00010460"/>
    </source>
</evidence>
<evidence type="ECO:0000256" key="5">
    <source>
        <dbReference type="ARBA" id="ARBA00047878"/>
    </source>
</evidence>
<dbReference type="EC" id="1.3.1.48" evidence="2"/>
<dbReference type="PANTHER" id="PTHR43205:SF7">
    <property type="entry name" value="PROSTAGLANDIN REDUCTASE 1"/>
    <property type="match status" value="1"/>
</dbReference>
<keyword evidence="3" id="KW-0560">Oxidoreductase</keyword>
<comment type="similarity">
    <text evidence="1">Belongs to the NADP-dependent oxidoreductase L4BD family.</text>
</comment>
<accession>A0A9N9R453</accession>
<proteinExistence type="inferred from homology"/>
<dbReference type="OrthoDB" id="809632at2759"/>
<evidence type="ECO:0000313" key="10">
    <source>
        <dbReference type="Proteomes" id="UP001153714"/>
    </source>
</evidence>
<dbReference type="InterPro" id="IPR045010">
    <property type="entry name" value="MDR_fam"/>
</dbReference>
<dbReference type="Gene3D" id="3.90.180.10">
    <property type="entry name" value="Medium-chain alcohol dehydrogenases, catalytic domain"/>
    <property type="match status" value="1"/>
</dbReference>
<dbReference type="PANTHER" id="PTHR43205">
    <property type="entry name" value="PROSTAGLANDIN REDUCTASE"/>
    <property type="match status" value="1"/>
</dbReference>
<comment type="catalytic activity">
    <reaction evidence="7">
        <text>13,14-dihydro-15-oxo-prostaglandin E1 + NADP(+) = 15-oxoprostaglandin E1 + NADPH + H(+)</text>
        <dbReference type="Rhea" id="RHEA:50584"/>
        <dbReference type="ChEBI" id="CHEBI:15378"/>
        <dbReference type="ChEBI" id="CHEBI:57401"/>
        <dbReference type="ChEBI" id="CHEBI:57783"/>
        <dbReference type="ChEBI" id="CHEBI:58349"/>
        <dbReference type="ChEBI" id="CHEBI:133408"/>
    </reaction>
    <physiologicalReaction direction="right-to-left" evidence="7">
        <dbReference type="Rhea" id="RHEA:50586"/>
    </physiologicalReaction>
</comment>
<evidence type="ECO:0000256" key="2">
    <source>
        <dbReference type="ARBA" id="ARBA00011981"/>
    </source>
</evidence>
<gene>
    <name evidence="9" type="ORF">DIATSA_LOCUS6936</name>
</gene>
<organism evidence="9 10">
    <name type="scientific">Diatraea saccharalis</name>
    <name type="common">sugarcane borer</name>
    <dbReference type="NCBI Taxonomy" id="40085"/>
    <lineage>
        <taxon>Eukaryota</taxon>
        <taxon>Metazoa</taxon>
        <taxon>Ecdysozoa</taxon>
        <taxon>Arthropoda</taxon>
        <taxon>Hexapoda</taxon>
        <taxon>Insecta</taxon>
        <taxon>Pterygota</taxon>
        <taxon>Neoptera</taxon>
        <taxon>Endopterygota</taxon>
        <taxon>Lepidoptera</taxon>
        <taxon>Glossata</taxon>
        <taxon>Ditrysia</taxon>
        <taxon>Pyraloidea</taxon>
        <taxon>Crambidae</taxon>
        <taxon>Crambinae</taxon>
        <taxon>Diatraea</taxon>
    </lineage>
</organism>
<dbReference type="SUPFAM" id="SSF50129">
    <property type="entry name" value="GroES-like"/>
    <property type="match status" value="1"/>
</dbReference>
<comment type="catalytic activity">
    <reaction evidence="6">
        <text>13,14-dihydro-15-oxo-PGF2alpha + NADP(+) = 15-oxoprostaglandin F2alpha + NADPH + H(+)</text>
        <dbReference type="Rhea" id="RHEA:50588"/>
        <dbReference type="ChEBI" id="CHEBI:15378"/>
        <dbReference type="ChEBI" id="CHEBI:57783"/>
        <dbReference type="ChEBI" id="CHEBI:58349"/>
        <dbReference type="ChEBI" id="CHEBI:133374"/>
        <dbReference type="ChEBI" id="CHEBI:133409"/>
    </reaction>
    <physiologicalReaction direction="right-to-left" evidence="6">
        <dbReference type="Rhea" id="RHEA:50590"/>
    </physiologicalReaction>
</comment>
<name>A0A9N9R453_9NEOP</name>
<evidence type="ECO:0000256" key="6">
    <source>
        <dbReference type="ARBA" id="ARBA00048290"/>
    </source>
</evidence>
<dbReference type="Pfam" id="PF16884">
    <property type="entry name" value="ADH_N_2"/>
    <property type="match status" value="1"/>
</dbReference>